<gene>
    <name evidence="3" type="ORF">ADEAN_000935100</name>
</gene>
<dbReference type="Pfam" id="PF05257">
    <property type="entry name" value="CHAP"/>
    <property type="match status" value="1"/>
</dbReference>
<proteinExistence type="predicted"/>
<keyword evidence="4" id="KW-1185">Reference proteome</keyword>
<reference evidence="3 4" key="1">
    <citation type="submission" date="2020-08" db="EMBL/GenBank/DDBJ databases">
        <authorList>
            <person name="Newling K."/>
            <person name="Davey J."/>
            <person name="Forrester S."/>
        </authorList>
    </citation>
    <scope>NUCLEOTIDE SEQUENCE [LARGE SCALE GENOMIC DNA]</scope>
    <source>
        <strain evidence="4">Crithidia deanei Carvalho (ATCC PRA-265)</strain>
    </source>
</reference>
<dbReference type="PANTHER" id="PTHR30094:SF17">
    <property type="entry name" value="SYNTHETASE, PUTATIVE-RELATED"/>
    <property type="match status" value="1"/>
</dbReference>
<dbReference type="SUPFAM" id="SSF54001">
    <property type="entry name" value="Cysteine proteinases"/>
    <property type="match status" value="1"/>
</dbReference>
<dbReference type="GO" id="GO:0016874">
    <property type="term" value="F:ligase activity"/>
    <property type="evidence" value="ECO:0007669"/>
    <property type="project" value="TreeGrafter"/>
</dbReference>
<dbReference type="PANTHER" id="PTHR30094">
    <property type="entry name" value="BIFUNCTIONAL GLUTATHIONYLSPERMIDINE SYNTHETASE/AMIDASE-RELATED"/>
    <property type="match status" value="1"/>
</dbReference>
<dbReference type="Proteomes" id="UP000515908">
    <property type="component" value="Chromosome 23"/>
</dbReference>
<feature type="signal peptide" evidence="1">
    <location>
        <begin position="1"/>
        <end position="25"/>
    </location>
</feature>
<dbReference type="Gene3D" id="3.90.1720.10">
    <property type="entry name" value="endopeptidase domain like (from Nostoc punctiforme)"/>
    <property type="match status" value="1"/>
</dbReference>
<dbReference type="EMBL" id="LR877167">
    <property type="protein sequence ID" value="CAD2221816.1"/>
    <property type="molecule type" value="Genomic_DNA"/>
</dbReference>
<evidence type="ECO:0000313" key="3">
    <source>
        <dbReference type="EMBL" id="CAD2221816.1"/>
    </source>
</evidence>
<dbReference type="PROSITE" id="PS50911">
    <property type="entry name" value="CHAP"/>
    <property type="match status" value="1"/>
</dbReference>
<feature type="chain" id="PRO_5028956913" evidence="1">
    <location>
        <begin position="26"/>
        <end position="224"/>
    </location>
</feature>
<keyword evidence="1" id="KW-0732">Signal</keyword>
<evidence type="ECO:0000259" key="2">
    <source>
        <dbReference type="PROSITE" id="PS50911"/>
    </source>
</evidence>
<dbReference type="VEuPathDB" id="TriTrypDB:ADEAN_000935100"/>
<organism evidence="3 4">
    <name type="scientific">Angomonas deanei</name>
    <dbReference type="NCBI Taxonomy" id="59799"/>
    <lineage>
        <taxon>Eukaryota</taxon>
        <taxon>Discoba</taxon>
        <taxon>Euglenozoa</taxon>
        <taxon>Kinetoplastea</taxon>
        <taxon>Metakinetoplastina</taxon>
        <taxon>Trypanosomatida</taxon>
        <taxon>Trypanosomatidae</taxon>
        <taxon>Strigomonadinae</taxon>
        <taxon>Angomonas</taxon>
    </lineage>
</organism>
<dbReference type="InterPro" id="IPR038765">
    <property type="entry name" value="Papain-like_cys_pep_sf"/>
</dbReference>
<sequence length="224" mass="26205">MHCSMTLCPIISLPLHFLLHWKTTTVQIYTMSQTGATFVEAHKVCGYTVEGVAAFSNGHSNRWKAEKNYEDGLYMGYKWQCVEFARRWLWKSKGLYLQERNCAYGYHKHKHVYRPKPAEGGGWTDKSEWEKVPCAYVRQGSRNPPRPHSLIIYPMSWGSPYGHIGVITDVDLSQNLVFVADQNRYFHDWGEKTYSAAFPLHFEKERYYIGDHESTCKGWIEFEF</sequence>
<dbReference type="AlphaFoldDB" id="A0A7G2CPP0"/>
<dbReference type="InterPro" id="IPR051705">
    <property type="entry name" value="Gsp_Synthetase/Amidase"/>
</dbReference>
<dbReference type="InterPro" id="IPR007921">
    <property type="entry name" value="CHAP_dom"/>
</dbReference>
<feature type="domain" description="Peptidase C51" evidence="2">
    <location>
        <begin position="56"/>
        <end position="210"/>
    </location>
</feature>
<accession>A0A7G2CPP0</accession>
<evidence type="ECO:0000313" key="4">
    <source>
        <dbReference type="Proteomes" id="UP000515908"/>
    </source>
</evidence>
<dbReference type="OrthoDB" id="299748at2759"/>
<name>A0A7G2CPP0_9TRYP</name>
<protein>
    <submittedName>
        <fullName evidence="3">CHAP domain containing protein, putative</fullName>
    </submittedName>
</protein>
<evidence type="ECO:0000256" key="1">
    <source>
        <dbReference type="SAM" id="SignalP"/>
    </source>
</evidence>